<accession>A0A2G7HJB7</accession>
<keyword evidence="1" id="KW-0175">Coiled coil</keyword>
<comment type="caution">
    <text evidence="2">The sequence shown here is derived from an EMBL/GenBank/DDBJ whole genome shotgun (WGS) entry which is preliminary data.</text>
</comment>
<feature type="coiled-coil region" evidence="1">
    <location>
        <begin position="25"/>
        <end position="141"/>
    </location>
</feature>
<name>A0A2G7HJB7_9CLOT</name>
<sequence>MKSIDIIKTAIEKQDEAKTYLSKKMDKLKTDKTKIQENYNAALLEDNKKSDKMLSELKDISIQIDTIEEQLQALKKENPALKNIGKNIYFEGYDLTQNLKKQLKITHDSMEMLKEIYENEMKELNKKESELLSNMDDISQKVFNYRKYMNFIPSTVRMPMQLDLKNINLLEDEKHE</sequence>
<keyword evidence="3" id="KW-1185">Reference proteome</keyword>
<dbReference type="Proteomes" id="UP000231322">
    <property type="component" value="Unassembled WGS sequence"/>
</dbReference>
<gene>
    <name evidence="2" type="ORF">CS538_05165</name>
</gene>
<dbReference type="EMBL" id="PEIK01000003">
    <property type="protein sequence ID" value="PIH05220.1"/>
    <property type="molecule type" value="Genomic_DNA"/>
</dbReference>
<evidence type="ECO:0000313" key="3">
    <source>
        <dbReference type="Proteomes" id="UP000231322"/>
    </source>
</evidence>
<reference evidence="2 3" key="1">
    <citation type="submission" date="2017-10" db="EMBL/GenBank/DDBJ databases">
        <title>Reclassification of Eubacterium combesii and discrepancies in the nomenclature of botulinum neurotoxin producing clostridia. Request for an Opinion.</title>
        <authorList>
            <person name="Dobritsa A.P."/>
            <person name="Kutumbaka K.K."/>
            <person name="Samadpour M."/>
        </authorList>
    </citation>
    <scope>NUCLEOTIDE SEQUENCE [LARGE SCALE GENOMIC DNA]</scope>
    <source>
        <strain evidence="2 3">DSM 20696</strain>
    </source>
</reference>
<evidence type="ECO:0000256" key="1">
    <source>
        <dbReference type="SAM" id="Coils"/>
    </source>
</evidence>
<dbReference type="RefSeq" id="WP_099838463.1">
    <property type="nucleotide sequence ID" value="NZ_PEIK01000003.1"/>
</dbReference>
<dbReference type="AlphaFoldDB" id="A0A2G7HJB7"/>
<proteinExistence type="predicted"/>
<protein>
    <submittedName>
        <fullName evidence="2">Uncharacterized protein</fullName>
    </submittedName>
</protein>
<evidence type="ECO:0000313" key="2">
    <source>
        <dbReference type="EMBL" id="PIH05220.1"/>
    </source>
</evidence>
<organism evidence="2 3">
    <name type="scientific">Clostridium combesii</name>
    <dbReference type="NCBI Taxonomy" id="39481"/>
    <lineage>
        <taxon>Bacteria</taxon>
        <taxon>Bacillati</taxon>
        <taxon>Bacillota</taxon>
        <taxon>Clostridia</taxon>
        <taxon>Eubacteriales</taxon>
        <taxon>Clostridiaceae</taxon>
        <taxon>Clostridium</taxon>
    </lineage>
</organism>